<feature type="signal peptide" evidence="11">
    <location>
        <begin position="1"/>
        <end position="20"/>
    </location>
</feature>
<evidence type="ECO:0000256" key="5">
    <source>
        <dbReference type="ARBA" id="ARBA00022801"/>
    </source>
</evidence>
<dbReference type="Pfam" id="PF16369">
    <property type="entry name" value="GH43_C"/>
    <property type="match status" value="1"/>
</dbReference>
<dbReference type="Gene3D" id="3.90.1220.10">
    <property type="entry name" value="Cellulose docking domain, dockering"/>
    <property type="match status" value="2"/>
</dbReference>
<dbReference type="GO" id="GO:0005975">
    <property type="term" value="P:carbohydrate metabolic process"/>
    <property type="evidence" value="ECO:0007669"/>
    <property type="project" value="InterPro"/>
</dbReference>
<dbReference type="SUPFAM" id="SSF64571">
    <property type="entry name" value="Cellulose docking domain, dockering"/>
    <property type="match status" value="2"/>
</dbReference>
<evidence type="ECO:0000256" key="4">
    <source>
        <dbReference type="ARBA" id="ARBA00022737"/>
    </source>
</evidence>
<reference evidence="13 14" key="1">
    <citation type="submission" date="2016-08" db="EMBL/GenBank/DDBJ databases">
        <title>A Parts List for Fungal Cellulosomes Revealed by Comparative Genomics.</title>
        <authorList>
            <consortium name="DOE Joint Genome Institute"/>
            <person name="Haitjema C.H."/>
            <person name="Gilmore S.P."/>
            <person name="Henske J.K."/>
            <person name="Solomon K.V."/>
            <person name="De Groot R."/>
            <person name="Kuo A."/>
            <person name="Mondo S.J."/>
            <person name="Salamov A.A."/>
            <person name="Labutti K."/>
            <person name="Zhao Z."/>
            <person name="Chiniquy J."/>
            <person name="Barry K."/>
            <person name="Brewer H.M."/>
            <person name="Purvine S.O."/>
            <person name="Wright A.T."/>
            <person name="Boxma B."/>
            <person name="Van Alen T."/>
            <person name="Hackstein J.H."/>
            <person name="Baker S.E."/>
            <person name="Grigoriev I.V."/>
            <person name="O'Malley M.A."/>
        </authorList>
    </citation>
    <scope>NUCLEOTIDE SEQUENCE [LARGE SCALE GENOMIC DNA]</scope>
    <source>
        <strain evidence="13 14">G1</strain>
    </source>
</reference>
<evidence type="ECO:0000313" key="13">
    <source>
        <dbReference type="EMBL" id="ORY24629.1"/>
    </source>
</evidence>
<feature type="site" description="Important for catalytic activity, responsible for pKa modulation of the active site Glu and correct orientation of both the proton donor and substrate" evidence="9">
    <location>
        <position position="319"/>
    </location>
</feature>
<dbReference type="SUPFAM" id="SSF75005">
    <property type="entry name" value="Arabinanase/levansucrase/invertase"/>
    <property type="match status" value="1"/>
</dbReference>
<accession>A0A1Y2APX3</accession>
<dbReference type="Gene3D" id="2.40.128.10">
    <property type="match status" value="1"/>
</dbReference>
<dbReference type="EMBL" id="MCOG01000220">
    <property type="protein sequence ID" value="ORY24629.1"/>
    <property type="molecule type" value="Genomic_DNA"/>
</dbReference>
<dbReference type="InterPro" id="IPR023296">
    <property type="entry name" value="Glyco_hydro_beta-prop_sf"/>
</dbReference>
<dbReference type="InterPro" id="IPR050727">
    <property type="entry name" value="GH43_arabinanases"/>
</dbReference>
<keyword evidence="4" id="KW-0677">Repeat</keyword>
<gene>
    <name evidence="13" type="ORF">LY90DRAFT_462091</name>
</gene>
<dbReference type="InterPro" id="IPR002883">
    <property type="entry name" value="CBM10/Dockerin_dom"/>
</dbReference>
<evidence type="ECO:0000256" key="9">
    <source>
        <dbReference type="PIRSR" id="PIRSR606710-2"/>
    </source>
</evidence>
<evidence type="ECO:0000256" key="2">
    <source>
        <dbReference type="ARBA" id="ARBA00009865"/>
    </source>
</evidence>
<comment type="pathway">
    <text evidence="1">Glycan metabolism; L-arabinan degradation.</text>
</comment>
<dbReference type="Pfam" id="PF02013">
    <property type="entry name" value="CBM_10"/>
    <property type="match status" value="2"/>
</dbReference>
<feature type="active site" description="Proton acceptor" evidence="8">
    <location>
        <position position="162"/>
    </location>
</feature>
<evidence type="ECO:0000256" key="3">
    <source>
        <dbReference type="ARBA" id="ARBA00022729"/>
    </source>
</evidence>
<dbReference type="STRING" id="1754190.A0A1Y2APX3"/>
<feature type="domain" description="CBM10" evidence="12">
    <location>
        <begin position="68"/>
        <end position="106"/>
    </location>
</feature>
<evidence type="ECO:0000256" key="8">
    <source>
        <dbReference type="PIRSR" id="PIRSR606710-1"/>
    </source>
</evidence>
<evidence type="ECO:0000256" key="10">
    <source>
        <dbReference type="SAM" id="MobiDB-lite"/>
    </source>
</evidence>
<evidence type="ECO:0000256" key="1">
    <source>
        <dbReference type="ARBA" id="ARBA00004834"/>
    </source>
</evidence>
<keyword evidence="5" id="KW-0378">Hydrolase</keyword>
<dbReference type="InterPro" id="IPR006710">
    <property type="entry name" value="Glyco_hydro_43"/>
</dbReference>
<dbReference type="PANTHER" id="PTHR43301:SF3">
    <property type="entry name" value="ARABINAN ENDO-1,5-ALPHA-L-ARABINOSIDASE A-RELATED"/>
    <property type="match status" value="1"/>
</dbReference>
<keyword evidence="3 11" id="KW-0732">Signal</keyword>
<protein>
    <recommendedName>
        <fullName evidence="7">Endo-1,5-alpha-L-arabinanase A</fullName>
    </recommendedName>
</protein>
<evidence type="ECO:0000256" key="11">
    <source>
        <dbReference type="SAM" id="SignalP"/>
    </source>
</evidence>
<organism evidence="13 14">
    <name type="scientific">Neocallimastix californiae</name>
    <dbReference type="NCBI Taxonomy" id="1754190"/>
    <lineage>
        <taxon>Eukaryota</taxon>
        <taxon>Fungi</taxon>
        <taxon>Fungi incertae sedis</taxon>
        <taxon>Chytridiomycota</taxon>
        <taxon>Chytridiomycota incertae sedis</taxon>
        <taxon>Neocallimastigomycetes</taxon>
        <taxon>Neocallimastigales</taxon>
        <taxon>Neocallimastigaceae</taxon>
        <taxon>Neocallimastix</taxon>
    </lineage>
</organism>
<evidence type="ECO:0000259" key="12">
    <source>
        <dbReference type="PROSITE" id="PS51763"/>
    </source>
</evidence>
<feature type="region of interest" description="Disordered" evidence="10">
    <location>
        <begin position="114"/>
        <end position="138"/>
    </location>
</feature>
<evidence type="ECO:0000256" key="7">
    <source>
        <dbReference type="ARBA" id="ARBA00042202"/>
    </source>
</evidence>
<name>A0A1Y2APX3_9FUNG</name>
<keyword evidence="14" id="KW-1185">Reference proteome</keyword>
<dbReference type="Proteomes" id="UP000193920">
    <property type="component" value="Unassembled WGS sequence"/>
</dbReference>
<dbReference type="Pfam" id="PF04616">
    <property type="entry name" value="Glyco_hydro_43"/>
    <property type="match status" value="1"/>
</dbReference>
<proteinExistence type="inferred from homology"/>
<comment type="similarity">
    <text evidence="2">Belongs to the glycosyl hydrolase 43 family.</text>
</comment>
<dbReference type="OrthoDB" id="195678at2759"/>
<dbReference type="GO" id="GO:0004553">
    <property type="term" value="F:hydrolase activity, hydrolyzing O-glycosyl compounds"/>
    <property type="evidence" value="ECO:0007669"/>
    <property type="project" value="InterPro"/>
</dbReference>
<dbReference type="Gene3D" id="2.115.10.20">
    <property type="entry name" value="Glycosyl hydrolase domain, family 43"/>
    <property type="match status" value="1"/>
</dbReference>
<evidence type="ECO:0000256" key="6">
    <source>
        <dbReference type="ARBA" id="ARBA00023295"/>
    </source>
</evidence>
<dbReference type="PROSITE" id="PS51763">
    <property type="entry name" value="CBM10"/>
    <property type="match status" value="2"/>
</dbReference>
<feature type="active site" description="Proton donor" evidence="8">
    <location>
        <position position="380"/>
    </location>
</feature>
<dbReference type="AlphaFoldDB" id="A0A1Y2APX3"/>
<dbReference type="PANTHER" id="PTHR43301">
    <property type="entry name" value="ARABINAN ENDO-1,5-ALPHA-L-ARABINOSIDASE"/>
    <property type="match status" value="1"/>
</dbReference>
<feature type="compositionally biased region" description="Polar residues" evidence="10">
    <location>
        <begin position="114"/>
        <end position="134"/>
    </location>
</feature>
<evidence type="ECO:0000313" key="14">
    <source>
        <dbReference type="Proteomes" id="UP000193920"/>
    </source>
</evidence>
<dbReference type="CDD" id="cd18832">
    <property type="entry name" value="GH43_GsAbnA-like"/>
    <property type="match status" value="1"/>
</dbReference>
<dbReference type="InterPro" id="IPR009034">
    <property type="entry name" value="Dockerin_dom_fun_sf"/>
</dbReference>
<comment type="caution">
    <text evidence="13">The sequence shown here is derived from an EMBL/GenBank/DDBJ whole genome shotgun (WGS) entry which is preliminary data.</text>
</comment>
<keyword evidence="6" id="KW-0326">Glycosidase</keyword>
<sequence length="615" mass="68689">MNIKNISLVCLTLFGRRAFADCSANIKNQGYSCCSNCIVYYTDNDGKWGIENESWCGIPDFCNDVPTDCPSTIKDQGYPCCKSCNVILTDESGDWGVENNDWCGISETCKKSSQQTTTISPKPTTAAPQPTNSAYDEDYVDPNRKVQPVVISNYSSGVSVHDPSIVKSGNKYYIFGSHMDAAYTTDLWKFTKLYTGVDENNKMFTNLFSKSNYDAFKFVGKNSDGGYSVWAADVMYNKKMKKWVQYFCTSSTYIKSSLCYGIADKVEGPYTYKSCFLHSGMDSGSVGKTNLRAITGTEDKNRYYPNNRYNNKVYPNAIDPNAFYDFNGRLWLAYGSWSGGIYILELDESTGLPKHNISNGNNVDKYYGKKLAGGGHQSIEGPYILPYKAAGYYYLFVSYGTLTSNGGYQIRLFRSKNPDGPYTDVAGKEFMSGTNSNFGVKIMGNYGIPGREKAYMAPGHNSVLIDDDGKILLCYHTRFNDGQEYHEPRVHQMFLNKEGWLTAAPYAYTGETISKTGYSMNDMVGSYKFLFHFHNKVNGDISNNYTISLNKDFTVTGRYTGSWSYTKGTNYMTIKIGSITYSGVFVRQLDEAKSATVTAFTAIGGNNDSVWGVRF</sequence>
<feature type="domain" description="CBM10" evidence="12">
    <location>
        <begin position="21"/>
        <end position="59"/>
    </location>
</feature>
<dbReference type="InterPro" id="IPR032291">
    <property type="entry name" value="Abn2_C"/>
</dbReference>
<feature type="chain" id="PRO_5012327475" description="Endo-1,5-alpha-L-arabinanase A" evidence="11">
    <location>
        <begin position="21"/>
        <end position="615"/>
    </location>
</feature>